<feature type="non-terminal residue" evidence="2">
    <location>
        <position position="247"/>
    </location>
</feature>
<sequence length="247" mass="29222">FSNEVILVNWPTEVILADISMIKIFMDYPLHRFKVGLWPLISTFRYDPTCHYHWFRSRTYHSLIMECWIMPKLPPSMIPDLHLLSINFLQNGLSAHTNPNLEDQSFVFYFYNRYNESDFTKCILSFSQFIIILFATMILLDPTNFVLTYNQTQKCTFQGYWEEYFFTPNSNCNIESKISIFIVLVVDSVFIIIFPPLVTELGFSLIKSSRLNKYTFPHYSLVERYFRHNDENVISAGHVACTMIFPF</sequence>
<keyword evidence="1" id="KW-1133">Transmembrane helix</keyword>
<reference evidence="2" key="2">
    <citation type="submission" date="2023-05" db="EMBL/GenBank/DDBJ databases">
        <authorList>
            <person name="Fouks B."/>
        </authorList>
    </citation>
    <scope>NUCLEOTIDE SEQUENCE</scope>
    <source>
        <strain evidence="2">Stay&amp;Tobe</strain>
        <tissue evidence="2">Testes</tissue>
    </source>
</reference>
<keyword evidence="1" id="KW-0812">Transmembrane</keyword>
<feature type="transmembrane region" description="Helical" evidence="1">
    <location>
        <begin position="122"/>
        <end position="140"/>
    </location>
</feature>
<evidence type="ECO:0000313" key="3">
    <source>
        <dbReference type="Proteomes" id="UP001233999"/>
    </source>
</evidence>
<evidence type="ECO:0000313" key="2">
    <source>
        <dbReference type="EMBL" id="KAJ9577185.1"/>
    </source>
</evidence>
<gene>
    <name evidence="2" type="ORF">L9F63_006242</name>
</gene>
<dbReference type="EMBL" id="JASPKZ010009371">
    <property type="protein sequence ID" value="KAJ9577185.1"/>
    <property type="molecule type" value="Genomic_DNA"/>
</dbReference>
<proteinExistence type="predicted"/>
<feature type="transmembrane region" description="Helical" evidence="1">
    <location>
        <begin position="178"/>
        <end position="203"/>
    </location>
</feature>
<accession>A0AAD7ZB72</accession>
<keyword evidence="3" id="KW-1185">Reference proteome</keyword>
<name>A0AAD7ZB72_DIPPU</name>
<feature type="non-terminal residue" evidence="2">
    <location>
        <position position="1"/>
    </location>
</feature>
<comment type="caution">
    <text evidence="2">The sequence shown here is derived from an EMBL/GenBank/DDBJ whole genome shotgun (WGS) entry which is preliminary data.</text>
</comment>
<dbReference type="Proteomes" id="UP001233999">
    <property type="component" value="Unassembled WGS sequence"/>
</dbReference>
<keyword evidence="1" id="KW-0472">Membrane</keyword>
<protein>
    <submittedName>
        <fullName evidence="2">Uncharacterized protein</fullName>
    </submittedName>
</protein>
<dbReference type="AlphaFoldDB" id="A0AAD7ZB72"/>
<evidence type="ECO:0000256" key="1">
    <source>
        <dbReference type="SAM" id="Phobius"/>
    </source>
</evidence>
<organism evidence="2 3">
    <name type="scientific">Diploptera punctata</name>
    <name type="common">Pacific beetle cockroach</name>
    <dbReference type="NCBI Taxonomy" id="6984"/>
    <lineage>
        <taxon>Eukaryota</taxon>
        <taxon>Metazoa</taxon>
        <taxon>Ecdysozoa</taxon>
        <taxon>Arthropoda</taxon>
        <taxon>Hexapoda</taxon>
        <taxon>Insecta</taxon>
        <taxon>Pterygota</taxon>
        <taxon>Neoptera</taxon>
        <taxon>Polyneoptera</taxon>
        <taxon>Dictyoptera</taxon>
        <taxon>Blattodea</taxon>
        <taxon>Blaberoidea</taxon>
        <taxon>Blaberidae</taxon>
        <taxon>Diplopterinae</taxon>
        <taxon>Diploptera</taxon>
    </lineage>
</organism>
<reference evidence="2" key="1">
    <citation type="journal article" date="2023" name="IScience">
        <title>Live-bearing cockroach genome reveals convergent evolutionary mechanisms linked to viviparity in insects and beyond.</title>
        <authorList>
            <person name="Fouks B."/>
            <person name="Harrison M.C."/>
            <person name="Mikhailova A.A."/>
            <person name="Marchal E."/>
            <person name="English S."/>
            <person name="Carruthers M."/>
            <person name="Jennings E.C."/>
            <person name="Chiamaka E.L."/>
            <person name="Frigard R.A."/>
            <person name="Pippel M."/>
            <person name="Attardo G.M."/>
            <person name="Benoit J.B."/>
            <person name="Bornberg-Bauer E."/>
            <person name="Tobe S.S."/>
        </authorList>
    </citation>
    <scope>NUCLEOTIDE SEQUENCE</scope>
    <source>
        <strain evidence="2">Stay&amp;Tobe</strain>
    </source>
</reference>